<evidence type="ECO:0008006" key="4">
    <source>
        <dbReference type="Google" id="ProtNLM"/>
    </source>
</evidence>
<evidence type="ECO:0000256" key="1">
    <source>
        <dbReference type="SAM" id="SignalP"/>
    </source>
</evidence>
<evidence type="ECO:0000313" key="2">
    <source>
        <dbReference type="EMBL" id="MBP2072762.1"/>
    </source>
</evidence>
<dbReference type="PROSITE" id="PS51257">
    <property type="entry name" value="PROKAR_LIPOPROTEIN"/>
    <property type="match status" value="1"/>
</dbReference>
<gene>
    <name evidence="2" type="ORF">J2Z80_002305</name>
</gene>
<sequence>MKKLLMIFLALTLLLSSCQLDNKNSLNITSKITAKHATSSEKPDLNIEKNKNTVSVEKWKL</sequence>
<dbReference type="RefSeq" id="WP_209454476.1">
    <property type="nucleotide sequence ID" value="NZ_JAGGLT010000027.1"/>
</dbReference>
<dbReference type="Proteomes" id="UP001166402">
    <property type="component" value="Unassembled WGS sequence"/>
</dbReference>
<comment type="caution">
    <text evidence="2">The sequence shown here is derived from an EMBL/GenBank/DDBJ whole genome shotgun (WGS) entry which is preliminary data.</text>
</comment>
<protein>
    <recommendedName>
        <fullName evidence="4">Lipoprotein</fullName>
    </recommendedName>
</protein>
<name>A0ABS4NGF0_9THEO</name>
<keyword evidence="1" id="KW-0732">Signal</keyword>
<dbReference type="EMBL" id="JAGGLT010000027">
    <property type="protein sequence ID" value="MBP2072762.1"/>
    <property type="molecule type" value="Genomic_DNA"/>
</dbReference>
<proteinExistence type="predicted"/>
<feature type="signal peptide" evidence="1">
    <location>
        <begin position="1"/>
        <end position="22"/>
    </location>
</feature>
<reference evidence="2" key="1">
    <citation type="submission" date="2021-03" db="EMBL/GenBank/DDBJ databases">
        <title>Genomic Encyclopedia of Type Strains, Phase IV (KMG-IV): sequencing the most valuable type-strain genomes for metagenomic binning, comparative biology and taxonomic classification.</title>
        <authorList>
            <person name="Goeker M."/>
        </authorList>
    </citation>
    <scope>NUCLEOTIDE SEQUENCE</scope>
    <source>
        <strain evidence="2">DSM 101588</strain>
    </source>
</reference>
<organism evidence="2 3">
    <name type="scientific">Thermoanaerobacterium butyriciformans</name>
    <dbReference type="NCBI Taxonomy" id="1702242"/>
    <lineage>
        <taxon>Bacteria</taxon>
        <taxon>Bacillati</taxon>
        <taxon>Bacillota</taxon>
        <taxon>Clostridia</taxon>
        <taxon>Thermoanaerobacterales</taxon>
        <taxon>Thermoanaerobacteraceae</taxon>
        <taxon>Thermoanaerobacterium</taxon>
    </lineage>
</organism>
<keyword evidence="3" id="KW-1185">Reference proteome</keyword>
<accession>A0ABS4NGF0</accession>
<feature type="chain" id="PRO_5046465179" description="Lipoprotein" evidence="1">
    <location>
        <begin position="23"/>
        <end position="61"/>
    </location>
</feature>
<evidence type="ECO:0000313" key="3">
    <source>
        <dbReference type="Proteomes" id="UP001166402"/>
    </source>
</evidence>